<dbReference type="VEuPathDB" id="VectorBase:BGLB019140"/>
<evidence type="ECO:0000313" key="3">
    <source>
        <dbReference type="Proteomes" id="UP000076420"/>
    </source>
</evidence>
<dbReference type="Gene3D" id="2.70.170.10">
    <property type="entry name" value="Neurotransmitter-gated ion-channel ligand-binding domain"/>
    <property type="match status" value="1"/>
</dbReference>
<dbReference type="KEGG" id="bgt:106078062"/>
<dbReference type="InterPro" id="IPR006202">
    <property type="entry name" value="Neur_chan_lig-bd"/>
</dbReference>
<evidence type="ECO:0000313" key="2">
    <source>
        <dbReference type="EnsemblMetazoa" id="BGLB019140-PA"/>
    </source>
</evidence>
<dbReference type="GO" id="GO:0005230">
    <property type="term" value="F:extracellular ligand-gated monoatomic ion channel activity"/>
    <property type="evidence" value="ECO:0007669"/>
    <property type="project" value="InterPro"/>
</dbReference>
<dbReference type="AlphaFoldDB" id="A0A2C9KGA7"/>
<name>A0A2C9KGA7_BIOGL</name>
<dbReference type="SUPFAM" id="SSF63712">
    <property type="entry name" value="Nicotinic receptor ligand binding domain-like"/>
    <property type="match status" value="1"/>
</dbReference>
<dbReference type="VEuPathDB" id="VectorBase:BGLAX_028902"/>
<protein>
    <recommendedName>
        <fullName evidence="1">Neurotransmitter-gated ion-channel ligand-binding domain-containing protein</fullName>
    </recommendedName>
</protein>
<dbReference type="InterPro" id="IPR036734">
    <property type="entry name" value="Neur_chan_lig-bd_sf"/>
</dbReference>
<dbReference type="PANTHER" id="PTHR18945">
    <property type="entry name" value="NEUROTRANSMITTER GATED ION CHANNEL"/>
    <property type="match status" value="1"/>
</dbReference>
<gene>
    <name evidence="2" type="primary">106078062</name>
</gene>
<dbReference type="InterPro" id="IPR006201">
    <property type="entry name" value="Neur_channel"/>
</dbReference>
<accession>A0A2C9KGA7</accession>
<organism evidence="2 3">
    <name type="scientific">Biomphalaria glabrata</name>
    <name type="common">Bloodfluke planorb</name>
    <name type="synonym">Freshwater snail</name>
    <dbReference type="NCBI Taxonomy" id="6526"/>
    <lineage>
        <taxon>Eukaryota</taxon>
        <taxon>Metazoa</taxon>
        <taxon>Spiralia</taxon>
        <taxon>Lophotrochozoa</taxon>
        <taxon>Mollusca</taxon>
        <taxon>Gastropoda</taxon>
        <taxon>Heterobranchia</taxon>
        <taxon>Euthyneura</taxon>
        <taxon>Panpulmonata</taxon>
        <taxon>Hygrophila</taxon>
        <taxon>Lymnaeoidea</taxon>
        <taxon>Planorbidae</taxon>
        <taxon>Biomphalaria</taxon>
    </lineage>
</organism>
<evidence type="ECO:0000259" key="1">
    <source>
        <dbReference type="Pfam" id="PF02931"/>
    </source>
</evidence>
<dbReference type="STRING" id="6526.A0A2C9KGA7"/>
<sequence length="152" mass="17660">MYSLLMKPFSKEKRSLSSKVEKTKAVTEVLDNLLDGYQKEIRPGLGGERVIIDTDILIKSMGPIKETDMSYSMQVYFRQRWKDDRLSFYLPNITSFTLSNKFINNIWKPNSYFINGRNSKQHNLTVPNAFIRLSYDGSIYMSVSSCDNKSFK</sequence>
<dbReference type="Proteomes" id="UP000076420">
    <property type="component" value="Unassembled WGS sequence"/>
</dbReference>
<dbReference type="EnsemblMetazoa" id="BGLB019140-RA">
    <property type="protein sequence ID" value="BGLB019140-PA"/>
    <property type="gene ID" value="BGLB019140"/>
</dbReference>
<dbReference type="Pfam" id="PF02931">
    <property type="entry name" value="Neur_chan_LBD"/>
    <property type="match status" value="1"/>
</dbReference>
<feature type="domain" description="Neurotransmitter-gated ion-channel ligand-binding" evidence="1">
    <location>
        <begin position="27"/>
        <end position="143"/>
    </location>
</feature>
<reference evidence="2" key="1">
    <citation type="submission" date="2020-05" db="UniProtKB">
        <authorList>
            <consortium name="EnsemblMetazoa"/>
        </authorList>
    </citation>
    <scope>IDENTIFICATION</scope>
    <source>
        <strain evidence="2">BB02</strain>
    </source>
</reference>
<dbReference type="GO" id="GO:0016020">
    <property type="term" value="C:membrane"/>
    <property type="evidence" value="ECO:0007669"/>
    <property type="project" value="InterPro"/>
</dbReference>
<proteinExistence type="predicted"/>
<dbReference type="GO" id="GO:0004888">
    <property type="term" value="F:transmembrane signaling receptor activity"/>
    <property type="evidence" value="ECO:0007669"/>
    <property type="project" value="InterPro"/>
</dbReference>